<gene>
    <name evidence="1" type="ORF">CLMAG_18970</name>
</gene>
<name>A0A162T0I1_9CLOT</name>
<dbReference type="RefSeq" id="WP_066621321.1">
    <property type="nucleotide sequence ID" value="NZ_FQXL01000004.1"/>
</dbReference>
<organism evidence="1 2">
    <name type="scientific">Clostridium magnum DSM 2767</name>
    <dbReference type="NCBI Taxonomy" id="1121326"/>
    <lineage>
        <taxon>Bacteria</taxon>
        <taxon>Bacillati</taxon>
        <taxon>Bacillota</taxon>
        <taxon>Clostridia</taxon>
        <taxon>Eubacteriales</taxon>
        <taxon>Clostridiaceae</taxon>
        <taxon>Clostridium</taxon>
    </lineage>
</organism>
<dbReference type="Proteomes" id="UP000076603">
    <property type="component" value="Unassembled WGS sequence"/>
</dbReference>
<keyword evidence="2" id="KW-1185">Reference proteome</keyword>
<comment type="caution">
    <text evidence="1">The sequence shown here is derived from an EMBL/GenBank/DDBJ whole genome shotgun (WGS) entry which is preliminary data.</text>
</comment>
<evidence type="ECO:0000313" key="2">
    <source>
        <dbReference type="Proteomes" id="UP000076603"/>
    </source>
</evidence>
<dbReference type="OrthoDB" id="1916377at2"/>
<evidence type="ECO:0000313" key="1">
    <source>
        <dbReference type="EMBL" id="KZL92091.1"/>
    </source>
</evidence>
<dbReference type="EMBL" id="LWAE01000002">
    <property type="protein sequence ID" value="KZL92091.1"/>
    <property type="molecule type" value="Genomic_DNA"/>
</dbReference>
<sequence>MDRFELEDIKEIHVGDLPSAKKGIIDSLTGKDTYKDEIPFEHMSSYKKGHEIGTQVENLLKGDQRDY</sequence>
<reference evidence="1 2" key="1">
    <citation type="submission" date="2016-04" db="EMBL/GenBank/DDBJ databases">
        <title>Genome sequence of Clostridium magnum DSM 2767.</title>
        <authorList>
            <person name="Poehlein A."/>
            <person name="Uhlig R."/>
            <person name="Fischer R."/>
            <person name="Bahl H."/>
            <person name="Daniel R."/>
        </authorList>
    </citation>
    <scope>NUCLEOTIDE SEQUENCE [LARGE SCALE GENOMIC DNA]</scope>
    <source>
        <strain evidence="1 2">DSM 2767</strain>
    </source>
</reference>
<dbReference type="STRING" id="1121326.CLMAG_18970"/>
<dbReference type="AlphaFoldDB" id="A0A162T0I1"/>
<accession>A0A162T0I1</accession>
<proteinExistence type="predicted"/>
<dbReference type="PATRIC" id="fig|1121326.3.peg.1887"/>
<protein>
    <submittedName>
        <fullName evidence="1">Uncharacterized protein</fullName>
    </submittedName>
</protein>